<dbReference type="PANTHER" id="PTHR43877:SF2">
    <property type="entry name" value="AMINOALKYLPHOSPHONATE N-ACETYLTRANSFERASE-RELATED"/>
    <property type="match status" value="1"/>
</dbReference>
<name>A0A437LBY5_9BURK</name>
<dbReference type="InterPro" id="IPR016181">
    <property type="entry name" value="Acyl_CoA_acyltransferase"/>
</dbReference>
<protein>
    <submittedName>
        <fullName evidence="4">GNAT family N-acetyltransferase</fullName>
    </submittedName>
</protein>
<evidence type="ECO:0000259" key="3">
    <source>
        <dbReference type="PROSITE" id="PS51186"/>
    </source>
</evidence>
<proteinExistence type="predicted"/>
<dbReference type="AlphaFoldDB" id="A0A437LBY5"/>
<dbReference type="PANTHER" id="PTHR43877">
    <property type="entry name" value="AMINOALKYLPHOSPHONATE N-ACETYLTRANSFERASE-RELATED-RELATED"/>
    <property type="match status" value="1"/>
</dbReference>
<evidence type="ECO:0000313" key="5">
    <source>
        <dbReference type="Proteomes" id="UP000288587"/>
    </source>
</evidence>
<feature type="domain" description="N-acetyltransferase" evidence="3">
    <location>
        <begin position="6"/>
        <end position="161"/>
    </location>
</feature>
<dbReference type="Gene3D" id="3.40.630.30">
    <property type="match status" value="1"/>
</dbReference>
<organism evidence="4 5">
    <name type="scientific">Inhella crocodyli</name>
    <dbReference type="NCBI Taxonomy" id="2499851"/>
    <lineage>
        <taxon>Bacteria</taxon>
        <taxon>Pseudomonadati</taxon>
        <taxon>Pseudomonadota</taxon>
        <taxon>Betaproteobacteria</taxon>
        <taxon>Burkholderiales</taxon>
        <taxon>Sphaerotilaceae</taxon>
        <taxon>Inhella</taxon>
    </lineage>
</organism>
<keyword evidence="2" id="KW-0012">Acyltransferase</keyword>
<gene>
    <name evidence="4" type="ORF">EOD73_15155</name>
</gene>
<reference evidence="4 5" key="1">
    <citation type="submission" date="2019-01" db="EMBL/GenBank/DDBJ databases">
        <authorList>
            <person name="Chen W.-M."/>
        </authorList>
    </citation>
    <scope>NUCLEOTIDE SEQUENCE [LARGE SCALE GENOMIC DNA]</scope>
    <source>
        <strain evidence="4 5">CCP-18</strain>
    </source>
</reference>
<keyword evidence="1 4" id="KW-0808">Transferase</keyword>
<dbReference type="OrthoDB" id="336415at2"/>
<dbReference type="GO" id="GO:0016747">
    <property type="term" value="F:acyltransferase activity, transferring groups other than amino-acyl groups"/>
    <property type="evidence" value="ECO:0007669"/>
    <property type="project" value="InterPro"/>
</dbReference>
<dbReference type="SUPFAM" id="SSF55729">
    <property type="entry name" value="Acyl-CoA N-acyltransferases (Nat)"/>
    <property type="match status" value="1"/>
</dbReference>
<dbReference type="InterPro" id="IPR050832">
    <property type="entry name" value="Bact_Acetyltransf"/>
</dbReference>
<dbReference type="Pfam" id="PF00583">
    <property type="entry name" value="Acetyltransf_1"/>
    <property type="match status" value="1"/>
</dbReference>
<keyword evidence="5" id="KW-1185">Reference proteome</keyword>
<dbReference type="CDD" id="cd04301">
    <property type="entry name" value="NAT_SF"/>
    <property type="match status" value="1"/>
</dbReference>
<dbReference type="InterPro" id="IPR000182">
    <property type="entry name" value="GNAT_dom"/>
</dbReference>
<accession>A0A437LBY5</accession>
<comment type="caution">
    <text evidence="4">The sequence shown here is derived from an EMBL/GenBank/DDBJ whole genome shotgun (WGS) entry which is preliminary data.</text>
</comment>
<dbReference type="Proteomes" id="UP000288587">
    <property type="component" value="Unassembled WGS sequence"/>
</dbReference>
<evidence type="ECO:0000256" key="1">
    <source>
        <dbReference type="ARBA" id="ARBA00022679"/>
    </source>
</evidence>
<dbReference type="PROSITE" id="PS51186">
    <property type="entry name" value="GNAT"/>
    <property type="match status" value="1"/>
</dbReference>
<evidence type="ECO:0000256" key="2">
    <source>
        <dbReference type="ARBA" id="ARBA00023315"/>
    </source>
</evidence>
<dbReference type="EMBL" id="SACM01000005">
    <property type="protein sequence ID" value="RVT82904.1"/>
    <property type="molecule type" value="Genomic_DNA"/>
</dbReference>
<evidence type="ECO:0000313" key="4">
    <source>
        <dbReference type="EMBL" id="RVT82904.1"/>
    </source>
</evidence>
<sequence length="178" mass="19140">MGMGAVTIRRPTLADAPAIAAGVGDPAVFGGLLQMPYPSEAAWRQRLEDTLKLGASDWMLLAERDGEVVGLAGLHSVGPSPRRAHARMLGMWVARSAQGQGVGTALMQALVDVADRWMGVLRLELTVNVDNAPAIALYRRFGFEMEGTHRGYALRDGVLVDCHAMARWNPQPPSRPGT</sequence>